<dbReference type="SUPFAM" id="SSF50729">
    <property type="entry name" value="PH domain-like"/>
    <property type="match status" value="1"/>
</dbReference>
<protein>
    <submittedName>
        <fullName evidence="4">(raccoon dog) hypothetical protein</fullName>
    </submittedName>
</protein>
<dbReference type="GO" id="GO:0008286">
    <property type="term" value="P:insulin receptor signaling pathway"/>
    <property type="evidence" value="ECO:0007669"/>
    <property type="project" value="InterPro"/>
</dbReference>
<dbReference type="GO" id="GO:0005829">
    <property type="term" value="C:cytosol"/>
    <property type="evidence" value="ECO:0007669"/>
    <property type="project" value="TreeGrafter"/>
</dbReference>
<name>A0A811Z8H2_NYCPR</name>
<proteinExistence type="predicted"/>
<dbReference type="GO" id="GO:0005158">
    <property type="term" value="F:insulin receptor binding"/>
    <property type="evidence" value="ECO:0007669"/>
    <property type="project" value="InterPro"/>
</dbReference>
<feature type="compositionally biased region" description="Polar residues" evidence="2">
    <location>
        <begin position="223"/>
        <end position="245"/>
    </location>
</feature>
<keyword evidence="5" id="KW-1185">Reference proteome</keyword>
<dbReference type="PANTHER" id="PTHR10614:SF8">
    <property type="entry name" value="INSULIN RECEPTOR SUBSTRATE 3"/>
    <property type="match status" value="1"/>
</dbReference>
<dbReference type="InterPro" id="IPR039011">
    <property type="entry name" value="IRS"/>
</dbReference>
<accession>A0A811Z8H2</accession>
<organism evidence="4 5">
    <name type="scientific">Nyctereutes procyonoides</name>
    <name type="common">Raccoon dog</name>
    <name type="synonym">Canis procyonoides</name>
    <dbReference type="NCBI Taxonomy" id="34880"/>
    <lineage>
        <taxon>Eukaryota</taxon>
        <taxon>Metazoa</taxon>
        <taxon>Chordata</taxon>
        <taxon>Craniata</taxon>
        <taxon>Vertebrata</taxon>
        <taxon>Euteleostomi</taxon>
        <taxon>Mammalia</taxon>
        <taxon>Eutheria</taxon>
        <taxon>Laurasiatheria</taxon>
        <taxon>Carnivora</taxon>
        <taxon>Caniformia</taxon>
        <taxon>Canidae</taxon>
        <taxon>Nyctereutes</taxon>
    </lineage>
</organism>
<dbReference type="GO" id="GO:0005886">
    <property type="term" value="C:plasma membrane"/>
    <property type="evidence" value="ECO:0007669"/>
    <property type="project" value="TreeGrafter"/>
</dbReference>
<dbReference type="InterPro" id="IPR011993">
    <property type="entry name" value="PH-like_dom_sf"/>
</dbReference>
<dbReference type="Gene3D" id="2.30.29.30">
    <property type="entry name" value="Pleckstrin-homology domain (PH domain)/Phosphotyrosine-binding domain (PTB)"/>
    <property type="match status" value="1"/>
</dbReference>
<dbReference type="EMBL" id="CAJHUB010000755">
    <property type="protein sequence ID" value="CAD7683969.1"/>
    <property type="molecule type" value="Genomic_DNA"/>
</dbReference>
<dbReference type="GO" id="GO:0043548">
    <property type="term" value="F:phosphatidylinositol 3-kinase binding"/>
    <property type="evidence" value="ECO:0007669"/>
    <property type="project" value="TreeGrafter"/>
</dbReference>
<dbReference type="Proteomes" id="UP000645828">
    <property type="component" value="Unassembled WGS sequence"/>
</dbReference>
<keyword evidence="1" id="KW-0597">Phosphoprotein</keyword>
<evidence type="ECO:0000256" key="1">
    <source>
        <dbReference type="ARBA" id="ARBA00022553"/>
    </source>
</evidence>
<feature type="region of interest" description="Disordered" evidence="2">
    <location>
        <begin position="53"/>
        <end position="72"/>
    </location>
</feature>
<dbReference type="AlphaFoldDB" id="A0A811Z8H2"/>
<evidence type="ECO:0000313" key="5">
    <source>
        <dbReference type="Proteomes" id="UP000645828"/>
    </source>
</evidence>
<evidence type="ECO:0000256" key="2">
    <source>
        <dbReference type="SAM" id="MobiDB-lite"/>
    </source>
</evidence>
<evidence type="ECO:0000259" key="3">
    <source>
        <dbReference type="SMART" id="SM00310"/>
    </source>
</evidence>
<dbReference type="Pfam" id="PF02174">
    <property type="entry name" value="IRS"/>
    <property type="match status" value="1"/>
</dbReference>
<comment type="caution">
    <text evidence="4">The sequence shown here is derived from an EMBL/GenBank/DDBJ whole genome shotgun (WGS) entry which is preliminary data.</text>
</comment>
<reference evidence="4" key="1">
    <citation type="submission" date="2020-12" db="EMBL/GenBank/DDBJ databases">
        <authorList>
            <consortium name="Molecular Ecology Group"/>
        </authorList>
    </citation>
    <scope>NUCLEOTIDE SEQUENCE</scope>
    <source>
        <strain evidence="4">TBG_1078</strain>
    </source>
</reference>
<feature type="domain" description="IRS-type PTB" evidence="3">
    <location>
        <begin position="111"/>
        <end position="206"/>
    </location>
</feature>
<evidence type="ECO:0000313" key="4">
    <source>
        <dbReference type="EMBL" id="CAD7683969.1"/>
    </source>
</evidence>
<sequence>MKPEDGGPTAAPDSEPADVPLLLPRPRACRADARLCGPLRKQKSQHCRFFVRRAPARGRAPRPPDRPVPRDRSLGVAAACEAEQRAYSALLLARASAPFLEDPGAWILAPFQDVWPVTLRPKGLGRTRGLGSGGYGLAAEAQGQRLWGHSGFAATGPSPVPTLFFLELGRSVPAGPGELWLQAPDAGVGAQSLHETVLAAMRCLGDGGAGGRAEPLPRDPPTSACTPGVSQPHATLASAAQSSGLSHGGGLREKGGKAAPQPSAPRTWNAAGSDYEPMGGGETSGYMVTVPPGLTAAPHKPLQSCRGTEFIPMSRFPPGPLSLSALPGFYYRLNYVDLDLVPPLEARGDAPGSGTHHWHCYARIGFPEPQRLPAMPLPYSLISLFQCQPRVHTILPSLEPGGADAPLASIYLSSVILYCGPPQPMPY</sequence>
<dbReference type="SMART" id="SM01244">
    <property type="entry name" value="IRS"/>
    <property type="match status" value="1"/>
</dbReference>
<feature type="compositionally biased region" description="Basic and acidic residues" evidence="2">
    <location>
        <begin position="62"/>
        <end position="72"/>
    </location>
</feature>
<dbReference type="PANTHER" id="PTHR10614">
    <property type="entry name" value="INSULIN RECEPTOR SUBSTRATE"/>
    <property type="match status" value="1"/>
</dbReference>
<dbReference type="InterPro" id="IPR002404">
    <property type="entry name" value="IRS_PTB"/>
</dbReference>
<feature type="region of interest" description="Disordered" evidence="2">
    <location>
        <begin position="208"/>
        <end position="273"/>
    </location>
</feature>
<dbReference type="SMART" id="SM00310">
    <property type="entry name" value="PTBI"/>
    <property type="match status" value="1"/>
</dbReference>
<gene>
    <name evidence="4" type="ORF">NYPRO_LOCUS16762</name>
</gene>
<feature type="region of interest" description="Disordered" evidence="2">
    <location>
        <begin position="1"/>
        <end position="23"/>
    </location>
</feature>